<dbReference type="Gene3D" id="4.10.1000.10">
    <property type="entry name" value="Zinc finger, CCCH-type"/>
    <property type="match status" value="1"/>
</dbReference>
<feature type="compositionally biased region" description="Basic and acidic residues" evidence="2">
    <location>
        <begin position="346"/>
        <end position="358"/>
    </location>
</feature>
<dbReference type="Proteomes" id="UP000695007">
    <property type="component" value="Unplaced"/>
</dbReference>
<dbReference type="InterPro" id="IPR000571">
    <property type="entry name" value="Znf_CCCH"/>
</dbReference>
<feature type="compositionally biased region" description="Basic and acidic residues" evidence="2">
    <location>
        <begin position="381"/>
        <end position="393"/>
    </location>
</feature>
<accession>A0AAJ6YKK0</accession>
<dbReference type="InterPro" id="IPR041686">
    <property type="entry name" value="Znf-CCCH_3"/>
</dbReference>
<dbReference type="Pfam" id="PF15663">
    <property type="entry name" value="zf-CCCH_3"/>
    <property type="match status" value="1"/>
</dbReference>
<feature type="region of interest" description="Disordered" evidence="2">
    <location>
        <begin position="174"/>
        <end position="193"/>
    </location>
</feature>
<reference evidence="5" key="1">
    <citation type="submission" date="2025-08" db="UniProtKB">
        <authorList>
            <consortium name="RefSeq"/>
        </authorList>
    </citation>
    <scope>IDENTIFICATION</scope>
</reference>
<organism evidence="4 5">
    <name type="scientific">Ceratosolen solmsi marchali</name>
    <dbReference type="NCBI Taxonomy" id="326594"/>
    <lineage>
        <taxon>Eukaryota</taxon>
        <taxon>Metazoa</taxon>
        <taxon>Ecdysozoa</taxon>
        <taxon>Arthropoda</taxon>
        <taxon>Hexapoda</taxon>
        <taxon>Insecta</taxon>
        <taxon>Pterygota</taxon>
        <taxon>Neoptera</taxon>
        <taxon>Endopterygota</taxon>
        <taxon>Hymenoptera</taxon>
        <taxon>Apocrita</taxon>
        <taxon>Proctotrupomorpha</taxon>
        <taxon>Chalcidoidea</taxon>
        <taxon>Agaonidae</taxon>
        <taxon>Agaoninae</taxon>
        <taxon>Ceratosolen</taxon>
    </lineage>
</organism>
<dbReference type="GeneID" id="105363732"/>
<dbReference type="GO" id="GO:0008270">
    <property type="term" value="F:zinc ion binding"/>
    <property type="evidence" value="ECO:0007669"/>
    <property type="project" value="UniProtKB-KW"/>
</dbReference>
<evidence type="ECO:0000313" key="4">
    <source>
        <dbReference type="Proteomes" id="UP000695007"/>
    </source>
</evidence>
<keyword evidence="1" id="KW-0479">Metal-binding</keyword>
<evidence type="ECO:0000259" key="3">
    <source>
        <dbReference type="PROSITE" id="PS50103"/>
    </source>
</evidence>
<feature type="compositionally biased region" description="Basic and acidic residues" evidence="2">
    <location>
        <begin position="423"/>
        <end position="433"/>
    </location>
</feature>
<name>A0AAJ6YKK0_9HYME</name>
<feature type="domain" description="C3H1-type" evidence="3">
    <location>
        <begin position="53"/>
        <end position="79"/>
    </location>
</feature>
<evidence type="ECO:0000313" key="5">
    <source>
        <dbReference type="RefSeq" id="XP_011499792.1"/>
    </source>
</evidence>
<keyword evidence="1" id="KW-0863">Zinc-finger</keyword>
<keyword evidence="1" id="KW-0862">Zinc</keyword>
<feature type="region of interest" description="Disordered" evidence="2">
    <location>
        <begin position="224"/>
        <end position="245"/>
    </location>
</feature>
<feature type="region of interest" description="Disordered" evidence="2">
    <location>
        <begin position="114"/>
        <end position="160"/>
    </location>
</feature>
<feature type="domain" description="C3H1-type" evidence="3">
    <location>
        <begin position="24"/>
        <end position="51"/>
    </location>
</feature>
<feature type="zinc finger region" description="C3H1-type" evidence="1">
    <location>
        <begin position="53"/>
        <end position="79"/>
    </location>
</feature>
<sequence>MFRTMRCKEHDHSSFYNFIQMEKNHKDTDCYFFYYSTCTKGDNCAYRHEASALGSETVCSFWIEGSCQNQHCNFRHMEIKKNRKTIPCYWEKFPTGCKKPHCPFNHRIKRTTITNPIEPVKTPTPAKPVTQEWSNRSDGKFEGNSTETDQGRGNSEAGSFIGSPVDPLIVNFEEESDSESAPSPTKNPRSRISSCKTYEEIRLEEIQAESAAFYFYEPSMNYQASSAGGGKEKKPSGARSQRAVLGASVYARENTEKREKNPEELDFQVLSLEEIRKRKRSRESPTVIATAVANAAVEPEIDLSGECQTKKEDGFLKDAIKVLDELRAANTDKEVERATERRKRRSFTEVKSEEDAKRPRGQVEGVRVPPVRLRRNRRSSASKEEIEKSADESERLEDEEEAACSSRRQSVEVRLCDSSTDDSPSREDVDEKSRNLVESLDSIVKNVTICSDVLKLGREELHTLDTASDDILKDIDALLTDDPKS</sequence>
<feature type="zinc finger region" description="C3H1-type" evidence="1">
    <location>
        <begin position="24"/>
        <end position="51"/>
    </location>
</feature>
<gene>
    <name evidence="5" type="primary">LOC105363732</name>
</gene>
<evidence type="ECO:0000256" key="2">
    <source>
        <dbReference type="SAM" id="MobiDB-lite"/>
    </source>
</evidence>
<dbReference type="PROSITE" id="PS50103">
    <property type="entry name" value="ZF_C3H1"/>
    <property type="match status" value="2"/>
</dbReference>
<dbReference type="PANTHER" id="PTHR15725">
    <property type="entry name" value="ZN-FINGER, C-X8-C-X5-C-X3-H TYPE-CONTAINING"/>
    <property type="match status" value="1"/>
</dbReference>
<dbReference type="KEGG" id="csol:105363732"/>
<dbReference type="SMART" id="SM00356">
    <property type="entry name" value="ZnF_C3H1"/>
    <property type="match status" value="3"/>
</dbReference>
<dbReference type="PANTHER" id="PTHR15725:SF14">
    <property type="entry name" value="ZINC FINGER CCCH DOMAIN-CONTAINING PROTEIN 11A"/>
    <property type="match status" value="1"/>
</dbReference>
<dbReference type="AlphaFoldDB" id="A0AAJ6YKK0"/>
<feature type="compositionally biased region" description="Low complexity" evidence="2">
    <location>
        <begin position="119"/>
        <end position="130"/>
    </location>
</feature>
<feature type="region of interest" description="Disordered" evidence="2">
    <location>
        <begin position="328"/>
        <end position="433"/>
    </location>
</feature>
<feature type="compositionally biased region" description="Polar residues" evidence="2">
    <location>
        <begin position="143"/>
        <end position="157"/>
    </location>
</feature>
<protein>
    <submittedName>
        <fullName evidence="5">Zinc finger CCCH domain-containing protein 11A-like isoform X1</fullName>
    </submittedName>
</protein>
<proteinExistence type="predicted"/>
<dbReference type="RefSeq" id="XP_011499792.1">
    <property type="nucleotide sequence ID" value="XM_011501490.1"/>
</dbReference>
<keyword evidence="4" id="KW-1185">Reference proteome</keyword>
<evidence type="ECO:0000256" key="1">
    <source>
        <dbReference type="PROSITE-ProRule" id="PRU00723"/>
    </source>
</evidence>
<feature type="compositionally biased region" description="Basic and acidic residues" evidence="2">
    <location>
        <begin position="328"/>
        <end position="339"/>
    </location>
</feature>